<reference evidence="11 12" key="1">
    <citation type="submission" date="2024-09" db="EMBL/GenBank/DDBJ databases">
        <authorList>
            <person name="Sun Q."/>
            <person name="Mori K."/>
        </authorList>
    </citation>
    <scope>NUCLEOTIDE SEQUENCE [LARGE SCALE GENOMIC DNA]</scope>
    <source>
        <strain evidence="11 12">CECT 8064</strain>
    </source>
</reference>
<dbReference type="Pfam" id="PF17287">
    <property type="entry name" value="POTRA_3"/>
    <property type="match status" value="1"/>
</dbReference>
<keyword evidence="6" id="KW-0653">Protein transport</keyword>
<feature type="signal peptide" evidence="9">
    <location>
        <begin position="1"/>
        <end position="21"/>
    </location>
</feature>
<dbReference type="Proteomes" id="UP001589645">
    <property type="component" value="Unassembled WGS sequence"/>
</dbReference>
<feature type="chain" id="PRO_5045572305" evidence="9">
    <location>
        <begin position="22"/>
        <end position="552"/>
    </location>
</feature>
<dbReference type="InterPro" id="IPR034746">
    <property type="entry name" value="POTRA"/>
</dbReference>
<dbReference type="RefSeq" id="WP_390192678.1">
    <property type="nucleotide sequence ID" value="NZ_JBHMEP010000002.1"/>
</dbReference>
<name>A0ABV5HMU1_9VIBR</name>
<evidence type="ECO:0000313" key="11">
    <source>
        <dbReference type="EMBL" id="MFB9135579.1"/>
    </source>
</evidence>
<evidence type="ECO:0000256" key="2">
    <source>
        <dbReference type="ARBA" id="ARBA00009055"/>
    </source>
</evidence>
<dbReference type="PIRSF" id="PIRSF029745">
    <property type="entry name" value="FhaC"/>
    <property type="match status" value="1"/>
</dbReference>
<gene>
    <name evidence="11" type="ORF">ACFFUV_11465</name>
</gene>
<evidence type="ECO:0000259" key="10">
    <source>
        <dbReference type="PROSITE" id="PS51779"/>
    </source>
</evidence>
<keyword evidence="9" id="KW-0732">Signal</keyword>
<dbReference type="Pfam" id="PF08479">
    <property type="entry name" value="POTRA_2"/>
    <property type="match status" value="1"/>
</dbReference>
<keyword evidence="4" id="KW-1134">Transmembrane beta strand</keyword>
<evidence type="ECO:0000256" key="9">
    <source>
        <dbReference type="SAM" id="SignalP"/>
    </source>
</evidence>
<dbReference type="InterPro" id="IPR013686">
    <property type="entry name" value="Polypept-transport_assoc_ShlB"/>
</dbReference>
<dbReference type="PANTHER" id="PTHR34597">
    <property type="entry name" value="SLR1661 PROTEIN"/>
    <property type="match status" value="1"/>
</dbReference>
<dbReference type="InterPro" id="IPR027282">
    <property type="entry name" value="TPS"/>
</dbReference>
<comment type="subcellular location">
    <subcellularLocation>
        <location evidence="1">Cell outer membrane</location>
    </subcellularLocation>
</comment>
<dbReference type="InterPro" id="IPR035251">
    <property type="entry name" value="ShlB_POTRA"/>
</dbReference>
<dbReference type="InterPro" id="IPR005565">
    <property type="entry name" value="Hemolysn_activator_HlyB_C"/>
</dbReference>
<feature type="domain" description="POTRA" evidence="10">
    <location>
        <begin position="71"/>
        <end position="145"/>
    </location>
</feature>
<dbReference type="Gene3D" id="2.40.160.50">
    <property type="entry name" value="membrane protein fhac: a member of the omp85/tpsb transporter family"/>
    <property type="match status" value="1"/>
</dbReference>
<evidence type="ECO:0000256" key="3">
    <source>
        <dbReference type="ARBA" id="ARBA00022448"/>
    </source>
</evidence>
<evidence type="ECO:0000256" key="7">
    <source>
        <dbReference type="ARBA" id="ARBA00023136"/>
    </source>
</evidence>
<comment type="similarity">
    <text evidence="2">Belongs to the TPS (TC 1.B.20) family.</text>
</comment>
<proteinExistence type="inferred from homology"/>
<keyword evidence="3" id="KW-0813">Transport</keyword>
<evidence type="ECO:0000256" key="1">
    <source>
        <dbReference type="ARBA" id="ARBA00004442"/>
    </source>
</evidence>
<dbReference type="Gene3D" id="3.10.20.310">
    <property type="entry name" value="membrane protein fhac"/>
    <property type="match status" value="1"/>
</dbReference>
<dbReference type="Pfam" id="PF03865">
    <property type="entry name" value="ShlB"/>
    <property type="match status" value="1"/>
</dbReference>
<dbReference type="PANTHER" id="PTHR34597:SF3">
    <property type="entry name" value="OUTER MEMBRANE TRANSPORTER CDIB"/>
    <property type="match status" value="1"/>
</dbReference>
<protein>
    <submittedName>
        <fullName evidence="11">ShlB/FhaC/HecB family hemolysin secretion/activation protein</fullName>
    </submittedName>
</protein>
<keyword evidence="12" id="KW-1185">Reference proteome</keyword>
<comment type="caution">
    <text evidence="11">The sequence shown here is derived from an EMBL/GenBank/DDBJ whole genome shotgun (WGS) entry which is preliminary data.</text>
</comment>
<dbReference type="EMBL" id="JBHMEP010000002">
    <property type="protein sequence ID" value="MFB9135579.1"/>
    <property type="molecule type" value="Genomic_DNA"/>
</dbReference>
<dbReference type="PROSITE" id="PS51779">
    <property type="entry name" value="POTRA"/>
    <property type="match status" value="1"/>
</dbReference>
<evidence type="ECO:0000256" key="6">
    <source>
        <dbReference type="ARBA" id="ARBA00022927"/>
    </source>
</evidence>
<accession>A0ABV5HMU1</accession>
<keyword evidence="7" id="KW-0472">Membrane</keyword>
<sequence length="552" mass="61421">MKLKVVFFVSLLYWISFFVSSAPLPPSVQNEIEAQQQQRLENIKQQQNQLENLTPLPTLPDTSNEDDSTCFEINSITYSGNELFSDEALNQHIRFTPTCLGLGGINGLLRNITNYYIEHGYVTSRAYLTPQDLNSGVLNMVILEGKLQEVQLNGQPSSMLKFAFPFLAGRKLNLRDIEQGLDQINRLSRYNAQIKLLPAQQQGYTIVDIQTQDQGLVSGSFGFNNGGSESTGETQLSAAASAENGLGGLEQVSLSTGKSSEFNSSFDSESLNFSANLPFGYWTYSYQMTYSSYQSAFENNGFSIDTDGRTDVYQLGANYLFFRNSQTKATLTSNLSHRRENNYLLGTKLDSSSRNLTHFSVGMELSTRVGQGFITVMPKYSKGTTWFNALGDSGRSNGAPVSKFDKAELTLSYTYPLLPAVRYSSTLFAQWSNDTLFGNQRMSIGGEYSVRGFKSVSLSGDEGYYWRNEVNYQMGQWPVIGQVSAVLALDTGSIVPDSQDKFERGSLLGTSLGFMTRHSYYSSSVSLGFPLQSPSRLPTDDYVINYQIRFML</sequence>
<keyword evidence="5" id="KW-0812">Transmembrane</keyword>
<evidence type="ECO:0000256" key="4">
    <source>
        <dbReference type="ARBA" id="ARBA00022452"/>
    </source>
</evidence>
<organism evidence="11 12">
    <name type="scientific">Vibrio olivae</name>
    <dbReference type="NCBI Taxonomy" id="1243002"/>
    <lineage>
        <taxon>Bacteria</taxon>
        <taxon>Pseudomonadati</taxon>
        <taxon>Pseudomonadota</taxon>
        <taxon>Gammaproteobacteria</taxon>
        <taxon>Vibrionales</taxon>
        <taxon>Vibrionaceae</taxon>
        <taxon>Vibrio</taxon>
    </lineage>
</organism>
<evidence type="ECO:0000313" key="12">
    <source>
        <dbReference type="Proteomes" id="UP001589645"/>
    </source>
</evidence>
<keyword evidence="8" id="KW-0998">Cell outer membrane</keyword>
<evidence type="ECO:0000256" key="8">
    <source>
        <dbReference type="ARBA" id="ARBA00023237"/>
    </source>
</evidence>
<evidence type="ECO:0000256" key="5">
    <source>
        <dbReference type="ARBA" id="ARBA00022692"/>
    </source>
</evidence>
<dbReference type="InterPro" id="IPR051544">
    <property type="entry name" value="TPS_OM_transporter"/>
</dbReference>